<name>A0ABS5BL52_9BACT</name>
<feature type="signal peptide" evidence="7">
    <location>
        <begin position="1"/>
        <end position="30"/>
    </location>
</feature>
<dbReference type="Gene3D" id="1.10.760.10">
    <property type="entry name" value="Cytochrome c-like domain"/>
    <property type="match status" value="1"/>
</dbReference>
<dbReference type="InterPro" id="IPR006558">
    <property type="entry name" value="LamG-like"/>
</dbReference>
<evidence type="ECO:0000256" key="1">
    <source>
        <dbReference type="ARBA" id="ARBA00022617"/>
    </source>
</evidence>
<dbReference type="Gene3D" id="2.60.120.200">
    <property type="match status" value="1"/>
</dbReference>
<organism evidence="9 10">
    <name type="scientific">Gemmata palustris</name>
    <dbReference type="NCBI Taxonomy" id="2822762"/>
    <lineage>
        <taxon>Bacteria</taxon>
        <taxon>Pseudomonadati</taxon>
        <taxon>Planctomycetota</taxon>
        <taxon>Planctomycetia</taxon>
        <taxon>Gemmatales</taxon>
        <taxon>Gemmataceae</taxon>
        <taxon>Gemmata</taxon>
    </lineage>
</organism>
<keyword evidence="10" id="KW-1185">Reference proteome</keyword>
<evidence type="ECO:0000256" key="6">
    <source>
        <dbReference type="PROSITE-ProRule" id="PRU00433"/>
    </source>
</evidence>
<dbReference type="Pfam" id="PF07635">
    <property type="entry name" value="PSCyt1"/>
    <property type="match status" value="1"/>
</dbReference>
<sequence>MLRSSVSIPPLVCVALCAVVFTPFRPAATAAPPESPAPKVAAAPVQPAKANASGIEYNRDIRPILAENCFACHGPDSAARKGGLRLDLREAAIEGGAIVPGKPDKSDLIARIHADGDEGLMPPAKSNKVLKPEQRELLKKWIAAGAEYQPHWSFITPARPEIPAVKDKKWVRNPIDAFVLARLEATGLKPAPEADRRTLARRLALDLTGLPPVPADVEAFVNDKDANYYEKLVDKLMASPHWGEHRGRYWLDYARYADTHGIHFDNFREVWAYRDWVIQAFNANQKFDQFTIDQLAGDLLPNPSLDQRVATGFNRCNITTNEGGVIPEEYVVLYARDRTETTSQVWMGLTTGCAVCHDHKYDPVSQKDFYALSAFFNNTTQNVMDGNVHNTPPIISVPKSEDRARFDAVVKELTSVTQKIATRRAAARPDFDKWLTTATAANVLRENPVKGLRLHAPLTDGAGTETRFAVDGQVRSTNFGEAFAWAAGPRGGKALQVKPAGAGVPVSIPEAGNFDGQKEAFTASAWVKLTRGANGAIVARMNSAKKHRGWDLWVEGDKIGAHIINEFPENALKVVSNTPVPMNQWVHVALVYTGTPSPEGITIYVNGRPQSLAVPYNSLKSTTLTEVPFTVGQRFTGEGRLLGASIEDVRLYDRQLTKNEVDQLARYGAAADALAKAADKRTPADTDVAFNWWLATFDKPTRDLEAESAKLRAEDAAIKARGTIAHVMNERTDAQPSAFVLFRGDYDKRRDAVKADTPKAMPPMPTDLPRNRLGLAKWLVSKDHPLMTRVTVNRFWQELYGTGLVRTSGDFGIAGELPSHPELLDWMALEFQSSWDVKHFFKLLVTSATYRQAAIATQEKLDKDRDNRLMSRGPRFRMDAEMIRDQALAASGLLVRKLGGASVKPYQPEGVWEAVAMIGSNTRDYRRDTGENLYRRSMYTFWKRSAPPAAMEVLNAPNRETCSVRRDRTNTPLAALLTLNDVQFVEAARVLAEKTIGSATGDEKRIDFIAKLLLARSFRAEELAIVTDVLTNLRSHYKAKPDEAKKLIAFGESKADAKLDPSELAAWTMLANQLLNLDEVLNK</sequence>
<dbReference type="InterPro" id="IPR009056">
    <property type="entry name" value="Cyt_c-like_dom"/>
</dbReference>
<evidence type="ECO:0000256" key="2">
    <source>
        <dbReference type="ARBA" id="ARBA00022723"/>
    </source>
</evidence>
<dbReference type="PANTHER" id="PTHR35889">
    <property type="entry name" value="CYCLOINULO-OLIGOSACCHARIDE FRUCTANOTRANSFERASE-RELATED"/>
    <property type="match status" value="1"/>
</dbReference>
<accession>A0ABS5BL52</accession>
<reference evidence="9 10" key="1">
    <citation type="submission" date="2021-04" db="EMBL/GenBank/DDBJ databases">
        <authorList>
            <person name="Ivanova A."/>
        </authorList>
    </citation>
    <scope>NUCLEOTIDE SEQUENCE [LARGE SCALE GENOMIC DNA]</scope>
    <source>
        <strain evidence="9 10">G18</strain>
    </source>
</reference>
<protein>
    <submittedName>
        <fullName evidence="9">DUF1553 domain-containing protein</fullName>
    </submittedName>
</protein>
<comment type="caution">
    <text evidence="9">The sequence shown here is derived from an EMBL/GenBank/DDBJ whole genome shotgun (WGS) entry which is preliminary data.</text>
</comment>
<evidence type="ECO:0000259" key="8">
    <source>
        <dbReference type="PROSITE" id="PS51007"/>
    </source>
</evidence>
<proteinExistence type="predicted"/>
<dbReference type="InterPro" id="IPR022655">
    <property type="entry name" value="DUF1553"/>
</dbReference>
<dbReference type="SUPFAM" id="SSF49899">
    <property type="entry name" value="Concanavalin A-like lectins/glucanases"/>
    <property type="match status" value="1"/>
</dbReference>
<evidence type="ECO:0000256" key="3">
    <source>
        <dbReference type="ARBA" id="ARBA00022729"/>
    </source>
</evidence>
<evidence type="ECO:0000313" key="10">
    <source>
        <dbReference type="Proteomes" id="UP000676565"/>
    </source>
</evidence>
<dbReference type="Pfam" id="PF13385">
    <property type="entry name" value="Laminin_G_3"/>
    <property type="match status" value="1"/>
</dbReference>
<dbReference type="SUPFAM" id="SSF46626">
    <property type="entry name" value="Cytochrome c"/>
    <property type="match status" value="1"/>
</dbReference>
<gene>
    <name evidence="9" type="ORF">J8F10_03955</name>
</gene>
<evidence type="ECO:0000256" key="5">
    <source>
        <dbReference type="ARBA" id="ARBA00023157"/>
    </source>
</evidence>
<evidence type="ECO:0000256" key="4">
    <source>
        <dbReference type="ARBA" id="ARBA00023004"/>
    </source>
</evidence>
<dbReference type="InterPro" id="IPR011444">
    <property type="entry name" value="DUF1549"/>
</dbReference>
<feature type="domain" description="Cytochrome c" evidence="8">
    <location>
        <begin position="49"/>
        <end position="240"/>
    </location>
</feature>
<dbReference type="Pfam" id="PF07587">
    <property type="entry name" value="PSD1"/>
    <property type="match status" value="1"/>
</dbReference>
<keyword evidence="2 6" id="KW-0479">Metal-binding</keyword>
<keyword evidence="4 6" id="KW-0408">Iron</keyword>
<dbReference type="Proteomes" id="UP000676565">
    <property type="component" value="Unassembled WGS sequence"/>
</dbReference>
<dbReference type="InterPro" id="IPR013320">
    <property type="entry name" value="ConA-like_dom_sf"/>
</dbReference>
<evidence type="ECO:0000313" key="9">
    <source>
        <dbReference type="EMBL" id="MBP3954442.1"/>
    </source>
</evidence>
<dbReference type="RefSeq" id="WP_210652571.1">
    <property type="nucleotide sequence ID" value="NZ_JAGKQQ010000001.1"/>
</dbReference>
<keyword evidence="5" id="KW-1015">Disulfide bond</keyword>
<keyword evidence="1 6" id="KW-0349">Heme</keyword>
<dbReference type="PROSITE" id="PS51007">
    <property type="entry name" value="CYTC"/>
    <property type="match status" value="1"/>
</dbReference>
<dbReference type="InterPro" id="IPR011429">
    <property type="entry name" value="Cyt_c_Planctomycete-type"/>
</dbReference>
<dbReference type="EMBL" id="JAGKQQ010000001">
    <property type="protein sequence ID" value="MBP3954442.1"/>
    <property type="molecule type" value="Genomic_DNA"/>
</dbReference>
<dbReference type="PANTHER" id="PTHR35889:SF3">
    <property type="entry name" value="F-BOX DOMAIN-CONTAINING PROTEIN"/>
    <property type="match status" value="1"/>
</dbReference>
<dbReference type="SMART" id="SM00560">
    <property type="entry name" value="LamGL"/>
    <property type="match status" value="1"/>
</dbReference>
<feature type="chain" id="PRO_5046228844" evidence="7">
    <location>
        <begin position="31"/>
        <end position="1083"/>
    </location>
</feature>
<dbReference type="Pfam" id="PF07583">
    <property type="entry name" value="PSCyt2"/>
    <property type="match status" value="1"/>
</dbReference>
<evidence type="ECO:0000256" key="7">
    <source>
        <dbReference type="SAM" id="SignalP"/>
    </source>
</evidence>
<dbReference type="InterPro" id="IPR036909">
    <property type="entry name" value="Cyt_c-like_dom_sf"/>
</dbReference>
<keyword evidence="3 7" id="KW-0732">Signal</keyword>